<dbReference type="Pfam" id="PF01094">
    <property type="entry name" value="ANF_receptor"/>
    <property type="match status" value="1"/>
</dbReference>
<keyword evidence="6" id="KW-0732">Signal</keyword>
<feature type="transmembrane region" description="Helical" evidence="15">
    <location>
        <begin position="602"/>
        <end position="622"/>
    </location>
</feature>
<feature type="transmembrane region" description="Helical" evidence="15">
    <location>
        <begin position="359"/>
        <end position="379"/>
    </location>
</feature>
<keyword evidence="8" id="KW-0406">Ion transport</keyword>
<evidence type="ECO:0000256" key="2">
    <source>
        <dbReference type="ARBA" id="ARBA00008685"/>
    </source>
</evidence>
<dbReference type="Pfam" id="PF00060">
    <property type="entry name" value="Lig_chan"/>
    <property type="match status" value="1"/>
</dbReference>
<dbReference type="Pfam" id="PF10613">
    <property type="entry name" value="Lig_chan-Glu_bd"/>
    <property type="match status" value="1"/>
</dbReference>
<feature type="transmembrane region" description="Helical" evidence="15">
    <location>
        <begin position="391"/>
        <end position="409"/>
    </location>
</feature>
<comment type="subunit">
    <text evidence="3">May form heteromers.</text>
</comment>
<evidence type="ECO:0000256" key="15">
    <source>
        <dbReference type="SAM" id="Phobius"/>
    </source>
</evidence>
<evidence type="ECO:0000256" key="8">
    <source>
        <dbReference type="ARBA" id="ARBA00023065"/>
    </source>
</evidence>
<feature type="domain" description="Ionotropic glutamate receptor C-terminal" evidence="16">
    <location>
        <begin position="236"/>
        <end position="581"/>
    </location>
</feature>
<dbReference type="FunFam" id="3.40.190.10:FF:000103">
    <property type="entry name" value="Glutamate receptor"/>
    <property type="match status" value="1"/>
</dbReference>
<reference evidence="17" key="1">
    <citation type="journal article" date="2023" name="Nat. Commun.">
        <title>Diploid and tetraploid genomes of Acorus and the evolution of monocots.</title>
        <authorList>
            <person name="Ma L."/>
            <person name="Liu K.W."/>
            <person name="Li Z."/>
            <person name="Hsiao Y.Y."/>
            <person name="Qi Y."/>
            <person name="Fu T."/>
            <person name="Tang G.D."/>
            <person name="Zhang D."/>
            <person name="Sun W.H."/>
            <person name="Liu D.K."/>
            <person name="Li Y."/>
            <person name="Chen G.Z."/>
            <person name="Liu X.D."/>
            <person name="Liao X.Y."/>
            <person name="Jiang Y.T."/>
            <person name="Yu X."/>
            <person name="Hao Y."/>
            <person name="Huang J."/>
            <person name="Zhao X.W."/>
            <person name="Ke S."/>
            <person name="Chen Y.Y."/>
            <person name="Wu W.L."/>
            <person name="Hsu J.L."/>
            <person name="Lin Y.F."/>
            <person name="Huang M.D."/>
            <person name="Li C.Y."/>
            <person name="Huang L."/>
            <person name="Wang Z.W."/>
            <person name="Zhao X."/>
            <person name="Zhong W.Y."/>
            <person name="Peng D.H."/>
            <person name="Ahmad S."/>
            <person name="Lan S."/>
            <person name="Zhang J.S."/>
            <person name="Tsai W.C."/>
            <person name="Van de Peer Y."/>
            <person name="Liu Z.J."/>
        </authorList>
    </citation>
    <scope>NUCLEOTIDE SEQUENCE</scope>
    <source>
        <strain evidence="17">SCP</strain>
    </source>
</reference>
<dbReference type="AlphaFoldDB" id="A0AAV9AWT1"/>
<reference evidence="17" key="2">
    <citation type="submission" date="2023-06" db="EMBL/GenBank/DDBJ databases">
        <authorList>
            <person name="Ma L."/>
            <person name="Liu K.-W."/>
            <person name="Li Z."/>
            <person name="Hsiao Y.-Y."/>
            <person name="Qi Y."/>
            <person name="Fu T."/>
            <person name="Tang G."/>
            <person name="Zhang D."/>
            <person name="Sun W.-H."/>
            <person name="Liu D.-K."/>
            <person name="Li Y."/>
            <person name="Chen G.-Z."/>
            <person name="Liu X.-D."/>
            <person name="Liao X.-Y."/>
            <person name="Jiang Y.-T."/>
            <person name="Yu X."/>
            <person name="Hao Y."/>
            <person name="Huang J."/>
            <person name="Zhao X.-W."/>
            <person name="Ke S."/>
            <person name="Chen Y.-Y."/>
            <person name="Wu W.-L."/>
            <person name="Hsu J.-L."/>
            <person name="Lin Y.-F."/>
            <person name="Huang M.-D."/>
            <person name="Li C.-Y."/>
            <person name="Huang L."/>
            <person name="Wang Z.-W."/>
            <person name="Zhao X."/>
            <person name="Zhong W.-Y."/>
            <person name="Peng D.-H."/>
            <person name="Ahmad S."/>
            <person name="Lan S."/>
            <person name="Zhang J.-S."/>
            <person name="Tsai W.-C."/>
            <person name="Van De Peer Y."/>
            <person name="Liu Z.-J."/>
        </authorList>
    </citation>
    <scope>NUCLEOTIDE SEQUENCE</scope>
    <source>
        <strain evidence="17">SCP</strain>
        <tissue evidence="17">Leaves</tissue>
    </source>
</reference>
<dbReference type="SMART" id="SM00079">
    <property type="entry name" value="PBPe"/>
    <property type="match status" value="1"/>
</dbReference>
<evidence type="ECO:0000313" key="18">
    <source>
        <dbReference type="Proteomes" id="UP001179952"/>
    </source>
</evidence>
<gene>
    <name evidence="17" type="ORF">QJS04_geneDACA013850</name>
</gene>
<dbReference type="InterPro" id="IPR015683">
    <property type="entry name" value="Ionotropic_Glu_rcpt"/>
</dbReference>
<dbReference type="SUPFAM" id="SSF53850">
    <property type="entry name" value="Periplasmic binding protein-like II"/>
    <property type="match status" value="1"/>
</dbReference>
<evidence type="ECO:0000256" key="10">
    <source>
        <dbReference type="ARBA" id="ARBA00023170"/>
    </source>
</evidence>
<keyword evidence="5 15" id="KW-0812">Transmembrane</keyword>
<dbReference type="GO" id="GO:0015276">
    <property type="term" value="F:ligand-gated monoatomic ion channel activity"/>
    <property type="evidence" value="ECO:0007669"/>
    <property type="project" value="InterPro"/>
</dbReference>
<evidence type="ECO:0000256" key="9">
    <source>
        <dbReference type="ARBA" id="ARBA00023136"/>
    </source>
</evidence>
<evidence type="ECO:0000313" key="17">
    <source>
        <dbReference type="EMBL" id="KAK1268623.1"/>
    </source>
</evidence>
<dbReference type="InterPro" id="IPR001320">
    <property type="entry name" value="Iontro_rcpt_C"/>
</dbReference>
<feature type="transmembrane region" description="Helical" evidence="15">
    <location>
        <begin position="421"/>
        <end position="439"/>
    </location>
</feature>
<keyword evidence="9 15" id="KW-0472">Membrane</keyword>
<evidence type="ECO:0000256" key="13">
    <source>
        <dbReference type="ARBA" id="ARBA00023303"/>
    </source>
</evidence>
<keyword evidence="10 17" id="KW-0675">Receptor</keyword>
<dbReference type="CDD" id="cd13686">
    <property type="entry name" value="GluR_Plant"/>
    <property type="match status" value="1"/>
</dbReference>
<dbReference type="EMBL" id="JAUJYN010000006">
    <property type="protein sequence ID" value="KAK1268623.1"/>
    <property type="molecule type" value="Genomic_DNA"/>
</dbReference>
<dbReference type="InterPro" id="IPR019594">
    <property type="entry name" value="Glu/Gly-bd"/>
</dbReference>
<dbReference type="InterPro" id="IPR028082">
    <property type="entry name" value="Peripla_BP_I"/>
</dbReference>
<evidence type="ECO:0000256" key="11">
    <source>
        <dbReference type="ARBA" id="ARBA00023180"/>
    </source>
</evidence>
<dbReference type="Gene3D" id="3.40.190.10">
    <property type="entry name" value="Periplasmic binding protein-like II"/>
    <property type="match status" value="2"/>
</dbReference>
<evidence type="ECO:0000256" key="5">
    <source>
        <dbReference type="ARBA" id="ARBA00022692"/>
    </source>
</evidence>
<comment type="similarity">
    <text evidence="2">Belongs to the glutamate-gated ion channel (TC 1.A.10.1) family.</text>
</comment>
<dbReference type="Gene3D" id="1.10.287.70">
    <property type="match status" value="1"/>
</dbReference>
<evidence type="ECO:0000256" key="1">
    <source>
        <dbReference type="ARBA" id="ARBA00004141"/>
    </source>
</evidence>
<keyword evidence="7 15" id="KW-1133">Transmembrane helix</keyword>
<dbReference type="Gene3D" id="3.40.50.2300">
    <property type="match status" value="2"/>
</dbReference>
<keyword evidence="18" id="KW-1185">Reference proteome</keyword>
<dbReference type="GO" id="GO:0016020">
    <property type="term" value="C:membrane"/>
    <property type="evidence" value="ECO:0007669"/>
    <property type="project" value="UniProtKB-SubCell"/>
</dbReference>
<sequence length="710" mass="79943">MIPSLVDALQDVGTDVPYRCVIPPSATDENILGQIYELQRNQTRVFIVHLPHALSFRLFSKARQAGMMSAGYAWITTYMPTSDFDFIDPPTLKAMQGVLAVTPYVPRTKALDNFTARWNATSLVETEPRAFGLWAYDTVWALAIAAEKAKHGLALLEAIKNIKFYGLSGYFRLINGQLQPLGFQYINVVERPQEIGFWRPTRTGGTVTFYNRLVTWPGGSTATPRGWEIPPIKGKKLRVGVPKRTGFDQFVRVNGKHNVTGYSIDVFDSVMALLPYDMPYAFFVFEDSEGNISGTYDDLTYHVYLNAYDAVVGDVTIIANRSLYVDFTQPYTDSGVSMVVPVQRGEDGNSWSFLKPLSVDLWCTSMAFFVFTGIIVWVIEHRINDEFRGPPAHQLGLIFYYSFSTLVFAHRERLESNLSKFAVFTWVFVVLVLTSSYTASLTSMLTAQQLQPTVTDVADLLKHGDFVGYQNGSFVLELLKGLGFNEAKIKSYKTPDEYAEALSKGSHNGGVAAIFDEIPYLRFFLRKYCNEYTMIGPTYRTDGFGFVFPKGSPLVTDVSRAILDAREGYRMGEIEKKWLGDQNSCLNHGSISRSNSLSFASFWGLFLITGVTSTSALIIYIIRFLYNSRYELDASAWEGSILRKLVSLAKHFNQRDDFKRHRSASTATVMPTTSCAETVQNSPDAHVSESRSFNHLYERFNQQARSSRDI</sequence>
<proteinExistence type="inferred from homology"/>
<keyword evidence="11" id="KW-0325">Glycoprotein</keyword>
<dbReference type="FunFam" id="3.40.190.10:FF:000195">
    <property type="entry name" value="Glutamate receptor 2.7"/>
    <property type="match status" value="1"/>
</dbReference>
<dbReference type="FunFam" id="1.10.287.70:FF:000037">
    <property type="entry name" value="Glutamate receptor"/>
    <property type="match status" value="1"/>
</dbReference>
<accession>A0AAV9AWT1</accession>
<dbReference type="SUPFAM" id="SSF53822">
    <property type="entry name" value="Periplasmic binding protein-like I"/>
    <property type="match status" value="1"/>
</dbReference>
<dbReference type="PANTHER" id="PTHR18966">
    <property type="entry name" value="IONOTROPIC GLUTAMATE RECEPTOR"/>
    <property type="match status" value="1"/>
</dbReference>
<evidence type="ECO:0000256" key="3">
    <source>
        <dbReference type="ARBA" id="ARBA00011095"/>
    </source>
</evidence>
<name>A0AAV9AWT1_ACOGR</name>
<keyword evidence="12" id="KW-1071">Ligand-gated ion channel</keyword>
<comment type="function">
    <text evidence="14">Glutamate-gated receptor that probably acts as a non-selective cation channel. May be involved in light-signal transduction and calcium homeostasis via the regulation of calcium influx into cells.</text>
</comment>
<comment type="caution">
    <text evidence="17">The sequence shown here is derived from an EMBL/GenBank/DDBJ whole genome shotgun (WGS) entry which is preliminary data.</text>
</comment>
<evidence type="ECO:0000256" key="7">
    <source>
        <dbReference type="ARBA" id="ARBA00022989"/>
    </source>
</evidence>
<dbReference type="InterPro" id="IPR001828">
    <property type="entry name" value="ANF_lig-bd_rcpt"/>
</dbReference>
<evidence type="ECO:0000256" key="6">
    <source>
        <dbReference type="ARBA" id="ARBA00022729"/>
    </source>
</evidence>
<organism evidence="17 18">
    <name type="scientific">Acorus gramineus</name>
    <name type="common">Dwarf sweet flag</name>
    <dbReference type="NCBI Taxonomy" id="55184"/>
    <lineage>
        <taxon>Eukaryota</taxon>
        <taxon>Viridiplantae</taxon>
        <taxon>Streptophyta</taxon>
        <taxon>Embryophyta</taxon>
        <taxon>Tracheophyta</taxon>
        <taxon>Spermatophyta</taxon>
        <taxon>Magnoliopsida</taxon>
        <taxon>Liliopsida</taxon>
        <taxon>Acoraceae</taxon>
        <taxon>Acorus</taxon>
    </lineage>
</organism>
<evidence type="ECO:0000259" key="16">
    <source>
        <dbReference type="SMART" id="SM00079"/>
    </source>
</evidence>
<evidence type="ECO:0000256" key="4">
    <source>
        <dbReference type="ARBA" id="ARBA00022448"/>
    </source>
</evidence>
<comment type="subcellular location">
    <subcellularLocation>
        <location evidence="1">Membrane</location>
        <topology evidence="1">Multi-pass membrane protein</topology>
    </subcellularLocation>
</comment>
<protein>
    <submittedName>
        <fullName evidence="17">Glutamate receptor 2.8</fullName>
    </submittedName>
</protein>
<evidence type="ECO:0000256" key="12">
    <source>
        <dbReference type="ARBA" id="ARBA00023286"/>
    </source>
</evidence>
<dbReference type="Proteomes" id="UP001179952">
    <property type="component" value="Unassembled WGS sequence"/>
</dbReference>
<keyword evidence="13" id="KW-0407">Ion channel</keyword>
<evidence type="ECO:0000256" key="14">
    <source>
        <dbReference type="ARBA" id="ARBA00049638"/>
    </source>
</evidence>
<keyword evidence="4" id="KW-0813">Transport</keyword>